<dbReference type="InterPro" id="IPR005196">
    <property type="entry name" value="Glyco_hydro_65_N"/>
</dbReference>
<evidence type="ECO:0000313" key="3">
    <source>
        <dbReference type="EMBL" id="SFI29493.1"/>
    </source>
</evidence>
<feature type="domain" description="Glycoside hydrolase family 65 central catalytic" evidence="1">
    <location>
        <begin position="302"/>
        <end position="523"/>
    </location>
</feature>
<dbReference type="STRING" id="1125876.SAMN05443292_2137"/>
<reference evidence="3 4" key="1">
    <citation type="submission" date="2016-10" db="EMBL/GenBank/DDBJ databases">
        <authorList>
            <person name="de Groot N.N."/>
        </authorList>
    </citation>
    <scope>NUCLEOTIDE SEQUENCE [LARGE SCALE GENOMIC DNA]</scope>
    <source>
        <strain evidence="3 4">DSM 26000</strain>
    </source>
</reference>
<dbReference type="PANTHER" id="PTHR11051:SF8">
    <property type="entry name" value="PROTEIN-GLUCOSYLGALACTOSYLHYDROXYLYSINE GLUCOSIDASE"/>
    <property type="match status" value="1"/>
</dbReference>
<dbReference type="AlphaFoldDB" id="A0A1I3H1E5"/>
<evidence type="ECO:0000259" key="1">
    <source>
        <dbReference type="Pfam" id="PF03632"/>
    </source>
</evidence>
<dbReference type="EMBL" id="FOQT01000003">
    <property type="protein sequence ID" value="SFI29493.1"/>
    <property type="molecule type" value="Genomic_DNA"/>
</dbReference>
<evidence type="ECO:0000259" key="2">
    <source>
        <dbReference type="Pfam" id="PF03636"/>
    </source>
</evidence>
<dbReference type="OrthoDB" id="9758855at2"/>
<dbReference type="RefSeq" id="WP_090080372.1">
    <property type="nucleotide sequence ID" value="NZ_FOQT01000003.1"/>
</dbReference>
<accession>A0A1I3H1E5</accession>
<dbReference type="PANTHER" id="PTHR11051">
    <property type="entry name" value="GLYCOSYL HYDROLASE-RELATED"/>
    <property type="match status" value="1"/>
</dbReference>
<dbReference type="InterPro" id="IPR005195">
    <property type="entry name" value="Glyco_hydro_65_M"/>
</dbReference>
<keyword evidence="3" id="KW-0378">Hydrolase</keyword>
<dbReference type="Pfam" id="PF03636">
    <property type="entry name" value="Glyco_hydro_65N"/>
    <property type="match status" value="1"/>
</dbReference>
<name>A0A1I3H1E5_9FLAO</name>
<dbReference type="Proteomes" id="UP000198931">
    <property type="component" value="Unassembled WGS sequence"/>
</dbReference>
<dbReference type="InterPro" id="IPR012341">
    <property type="entry name" value="6hp_glycosidase-like_sf"/>
</dbReference>
<dbReference type="Pfam" id="PF03632">
    <property type="entry name" value="Glyco_hydro_65m"/>
    <property type="match status" value="1"/>
</dbReference>
<feature type="domain" description="Glycoside hydrolase family 65 N-terminal" evidence="2">
    <location>
        <begin position="43"/>
        <end position="239"/>
    </location>
</feature>
<organism evidence="3 4">
    <name type="scientific">Halpernia frigidisoli</name>
    <dbReference type="NCBI Taxonomy" id="1125876"/>
    <lineage>
        <taxon>Bacteria</taxon>
        <taxon>Pseudomonadati</taxon>
        <taxon>Bacteroidota</taxon>
        <taxon>Flavobacteriia</taxon>
        <taxon>Flavobacteriales</taxon>
        <taxon>Weeksellaceae</taxon>
        <taxon>Chryseobacterium group</taxon>
        <taxon>Halpernia</taxon>
    </lineage>
</organism>
<dbReference type="Gene3D" id="1.50.10.10">
    <property type="match status" value="1"/>
</dbReference>
<dbReference type="GO" id="GO:0005975">
    <property type="term" value="P:carbohydrate metabolic process"/>
    <property type="evidence" value="ECO:0007669"/>
    <property type="project" value="InterPro"/>
</dbReference>
<dbReference type="Gene3D" id="2.70.98.40">
    <property type="entry name" value="Glycoside hydrolase, family 65, N-terminal domain"/>
    <property type="match status" value="1"/>
</dbReference>
<dbReference type="SUPFAM" id="SSF48208">
    <property type="entry name" value="Six-hairpin glycosidases"/>
    <property type="match status" value="1"/>
</dbReference>
<proteinExistence type="predicted"/>
<sequence length="671" mass="75714">MLNFKKIITVTIFLVYSSYFSQNKVSDEWNISATSRENYNGVAMANGQFGIVTDDTPLRHKEVILGGVYEASPENGISRIVKGIEFLNIRLKINNQEIKSDNISNWQQTINMQQGISNTSFDFKDLAKINYSILANRANPFAAMAIVEIIPEKDITISAFNYMNVPDELKDAKKNFRVLKDNEFLMPVFGTSATTLEGKYNVAASTTFLFDGVKEDLKYVNQEVGFTKKLLKGKKYRFAVAGGICTSKDVTDPSNESERQAIFALQEGIDKMLERHKNAWAELWKSGDIQIEGDIDAQQRVRFALYNLYSFIRPNSRQSISPMGLSSQGYNGHIFWDAELWMYPVLLALQPDMAKSCLDYRYDRLEKAKQKAMIYGYKGAMFPWESDDTGEEATPTWALTGIFEQHITSDVSIAFWNYYTVTQDRDWLRENFKVLKETADFWISRVVKNTDGSYSIKNVVGADEYAQHVDDNAFTNGAAIETLKNTIRAAEILNEPVNPAWKEVANKIIIQKKNGITQNYDGYGGQMIKQADVNLLAYPLHIITDKIQIEKDLDYYSEKMDKIDGPAMGSGIMSVLYARMGNSDKAYDYFVKSYLPNSRPPFGVFSESAKSNNPYFATGAGAMLQGLIYGFGGVELTDKGFKYGKGILPKKWKSLKFVGIGADEKTIVINN</sequence>
<dbReference type="InterPro" id="IPR008928">
    <property type="entry name" value="6-hairpin_glycosidase_sf"/>
</dbReference>
<dbReference type="GO" id="GO:0004553">
    <property type="term" value="F:hydrolase activity, hydrolyzing O-glycosyl compounds"/>
    <property type="evidence" value="ECO:0007669"/>
    <property type="project" value="TreeGrafter"/>
</dbReference>
<dbReference type="InterPro" id="IPR037018">
    <property type="entry name" value="GH65_N"/>
</dbReference>
<evidence type="ECO:0000313" key="4">
    <source>
        <dbReference type="Proteomes" id="UP000198931"/>
    </source>
</evidence>
<protein>
    <submittedName>
        <fullName evidence="3">Trehalose and maltose hydrolase (Possible phosphorylase)</fullName>
    </submittedName>
</protein>
<keyword evidence="4" id="KW-1185">Reference proteome</keyword>
<gene>
    <name evidence="3" type="ORF">SAMN05443292_2137</name>
</gene>